<comment type="function">
    <text evidence="8">Catalyzes the ATP-dependent phosphorylation of fructose-l-phosphate to fructose-l,6-bisphosphate.</text>
</comment>
<keyword evidence="5 8" id="KW-0067">ATP-binding</keyword>
<dbReference type="InterPro" id="IPR011611">
    <property type="entry name" value="PfkB_dom"/>
</dbReference>
<dbReference type="InterPro" id="IPR029056">
    <property type="entry name" value="Ribokinase-like"/>
</dbReference>
<evidence type="ECO:0000256" key="8">
    <source>
        <dbReference type="RuleBase" id="RU369061"/>
    </source>
</evidence>
<feature type="domain" description="Carbohydrate kinase PfkB" evidence="9">
    <location>
        <begin position="9"/>
        <end position="294"/>
    </location>
</feature>
<dbReference type="PROSITE" id="PS00584">
    <property type="entry name" value="PFKB_KINASES_2"/>
    <property type="match status" value="1"/>
</dbReference>
<keyword evidence="4 8" id="KW-0418">Kinase</keyword>
<keyword evidence="2 7" id="KW-0808">Transferase</keyword>
<dbReference type="NCBIfam" id="TIGR03168">
    <property type="entry name" value="1-PFK"/>
    <property type="match status" value="1"/>
</dbReference>
<dbReference type="eggNOG" id="COG1105">
    <property type="taxonomic scope" value="Bacteria"/>
</dbReference>
<dbReference type="PIRSF" id="PIRSF000535">
    <property type="entry name" value="1PFK/6PFK/LacC"/>
    <property type="match status" value="1"/>
</dbReference>
<dbReference type="GO" id="GO:0008662">
    <property type="term" value="F:1-phosphofructokinase activity"/>
    <property type="evidence" value="ECO:0007669"/>
    <property type="project" value="UniProtKB-UniRule"/>
</dbReference>
<dbReference type="InterPro" id="IPR017583">
    <property type="entry name" value="Tagatose/fructose_Pkinase"/>
</dbReference>
<reference evidence="10 11" key="1">
    <citation type="submission" date="2016-08" db="EMBL/GenBank/DDBJ databases">
        <title>Complete genome sequence of Acinetobacter baylyi strain GFJ2.</title>
        <authorList>
            <person name="Tabata M."/>
            <person name="Kuboki S."/>
            <person name="Gibu N."/>
            <person name="Kinouchi Y."/>
            <person name="Vangnai A."/>
            <person name="Kasai D."/>
            <person name="Fukuda M."/>
        </authorList>
    </citation>
    <scope>NUCLEOTIDE SEQUENCE [LARGE SCALE GENOMIC DNA]</scope>
    <source>
        <strain evidence="10 11">GFJ2</strain>
    </source>
</reference>
<dbReference type="Pfam" id="PF00294">
    <property type="entry name" value="PfkB"/>
    <property type="match status" value="1"/>
</dbReference>
<dbReference type="RefSeq" id="WP_076032565.1">
    <property type="nucleotide sequence ID" value="NZ_BKXY01000018.1"/>
</dbReference>
<protein>
    <recommendedName>
        <fullName evidence="7">Phosphofructokinase</fullName>
    </recommendedName>
</protein>
<dbReference type="NCBIfam" id="TIGR03828">
    <property type="entry name" value="pfkB"/>
    <property type="match status" value="1"/>
</dbReference>
<dbReference type="Gene3D" id="3.40.1190.20">
    <property type="match status" value="1"/>
</dbReference>
<evidence type="ECO:0000256" key="5">
    <source>
        <dbReference type="ARBA" id="ARBA00022840"/>
    </source>
</evidence>
<dbReference type="KEGG" id="asol:BEN76_05870"/>
<gene>
    <name evidence="10" type="ORF">BEN76_05870</name>
</gene>
<evidence type="ECO:0000313" key="11">
    <source>
        <dbReference type="Proteomes" id="UP000185674"/>
    </source>
</evidence>
<dbReference type="GO" id="GO:0005524">
    <property type="term" value="F:ATP binding"/>
    <property type="evidence" value="ECO:0007669"/>
    <property type="project" value="UniProtKB-UniRule"/>
</dbReference>
<sequence>MAKILTITLNPAIDITIELKTLHVGAVNRQQHVQLHAAGKGLNVAQVLHDLGHDVIVSGFLGVRNREIFDRHFEEMHFENQFIYIPGETRQNVKIAEHSGRMTDINGKGFLVSESDKQCLMLQIHQAAQEVECVVIGGSLPQGFSVDDLKALMDMLQKANKLVAIDTSGEALVAAISMHPWMIKPNTDELEESYGKKLTELSEQIELFKALDSRIEHVVISMGEDGVHWLNPAQALKSLPPKVEVKSTVGAGDSLLAGMIHGLVSKLSAEETLQTATAIASNAVSQIGFRVPTEEKLLNLKQQTTIKSLS</sequence>
<dbReference type="GO" id="GO:0016052">
    <property type="term" value="P:carbohydrate catabolic process"/>
    <property type="evidence" value="ECO:0007669"/>
    <property type="project" value="UniProtKB-ARBA"/>
</dbReference>
<name>A0A1P8EH86_9GAMM</name>
<dbReference type="PANTHER" id="PTHR46566:SF5">
    <property type="entry name" value="1-PHOSPHOFRUCTOKINASE"/>
    <property type="match status" value="1"/>
</dbReference>
<dbReference type="Proteomes" id="UP000185674">
    <property type="component" value="Chromosome"/>
</dbReference>
<evidence type="ECO:0000256" key="4">
    <source>
        <dbReference type="ARBA" id="ARBA00022777"/>
    </source>
</evidence>
<organism evidence="10 11">
    <name type="scientific">Acinetobacter soli</name>
    <dbReference type="NCBI Taxonomy" id="487316"/>
    <lineage>
        <taxon>Bacteria</taxon>
        <taxon>Pseudomonadati</taxon>
        <taxon>Pseudomonadota</taxon>
        <taxon>Gammaproteobacteria</taxon>
        <taxon>Moraxellales</taxon>
        <taxon>Moraxellaceae</taxon>
        <taxon>Acinetobacter</taxon>
    </lineage>
</organism>
<comment type="catalytic activity">
    <reaction evidence="6 8">
        <text>beta-D-fructose 1-phosphate + ATP = beta-D-fructose 1,6-bisphosphate + ADP + H(+)</text>
        <dbReference type="Rhea" id="RHEA:14213"/>
        <dbReference type="ChEBI" id="CHEBI:15378"/>
        <dbReference type="ChEBI" id="CHEBI:30616"/>
        <dbReference type="ChEBI" id="CHEBI:32966"/>
        <dbReference type="ChEBI" id="CHEBI:138881"/>
        <dbReference type="ChEBI" id="CHEBI:456216"/>
        <dbReference type="EC" id="2.7.1.56"/>
    </reaction>
</comment>
<proteinExistence type="inferred from homology"/>
<dbReference type="GO" id="GO:0005829">
    <property type="term" value="C:cytosol"/>
    <property type="evidence" value="ECO:0007669"/>
    <property type="project" value="TreeGrafter"/>
</dbReference>
<evidence type="ECO:0000256" key="3">
    <source>
        <dbReference type="ARBA" id="ARBA00022741"/>
    </source>
</evidence>
<dbReference type="InterPro" id="IPR022463">
    <property type="entry name" value="1-PFruKinase"/>
</dbReference>
<dbReference type="CDD" id="cd01164">
    <property type="entry name" value="FruK_PfkB_like"/>
    <property type="match status" value="1"/>
</dbReference>
<evidence type="ECO:0000256" key="2">
    <source>
        <dbReference type="ARBA" id="ARBA00022679"/>
    </source>
</evidence>
<evidence type="ECO:0000259" key="9">
    <source>
        <dbReference type="Pfam" id="PF00294"/>
    </source>
</evidence>
<dbReference type="InterPro" id="IPR002173">
    <property type="entry name" value="Carboh/pur_kinase_PfkB_CS"/>
</dbReference>
<dbReference type="EMBL" id="CP016896">
    <property type="protein sequence ID" value="APV35570.1"/>
    <property type="molecule type" value="Genomic_DNA"/>
</dbReference>
<evidence type="ECO:0000256" key="7">
    <source>
        <dbReference type="PIRNR" id="PIRNR000535"/>
    </source>
</evidence>
<dbReference type="SUPFAM" id="SSF53613">
    <property type="entry name" value="Ribokinase-like"/>
    <property type="match status" value="1"/>
</dbReference>
<dbReference type="PROSITE" id="PS00583">
    <property type="entry name" value="PFKB_KINASES_1"/>
    <property type="match status" value="1"/>
</dbReference>
<evidence type="ECO:0000256" key="1">
    <source>
        <dbReference type="ARBA" id="ARBA00010688"/>
    </source>
</evidence>
<dbReference type="AlphaFoldDB" id="A0A1P8EH86"/>
<dbReference type="PANTHER" id="PTHR46566">
    <property type="entry name" value="1-PHOSPHOFRUCTOKINASE-RELATED"/>
    <property type="match status" value="1"/>
</dbReference>
<dbReference type="FunFam" id="3.40.1190.20:FF:000001">
    <property type="entry name" value="Phosphofructokinase"/>
    <property type="match status" value="1"/>
</dbReference>
<dbReference type="GO" id="GO:0044281">
    <property type="term" value="P:small molecule metabolic process"/>
    <property type="evidence" value="ECO:0007669"/>
    <property type="project" value="UniProtKB-ARBA"/>
</dbReference>
<comment type="similarity">
    <text evidence="1 7 8">Belongs to the carbohydrate kinase PfkB family.</text>
</comment>
<evidence type="ECO:0000313" key="10">
    <source>
        <dbReference type="EMBL" id="APV35570.1"/>
    </source>
</evidence>
<keyword evidence="3 8" id="KW-0547">Nucleotide-binding</keyword>
<evidence type="ECO:0000256" key="6">
    <source>
        <dbReference type="ARBA" id="ARBA00047745"/>
    </source>
</evidence>
<accession>A0A1P8EH86</accession>
<dbReference type="STRING" id="487316.BEN76_05870"/>